<dbReference type="PATRIC" id="fig|1470200.3.peg.2481"/>
<feature type="non-terminal residue" evidence="1">
    <location>
        <position position="74"/>
    </location>
</feature>
<protein>
    <submittedName>
        <fullName evidence="1">Glutamate racemase</fullName>
    </submittedName>
</protein>
<dbReference type="GO" id="GO:0016855">
    <property type="term" value="F:racemase and epimerase activity, acting on amino acids and derivatives"/>
    <property type="evidence" value="ECO:0007669"/>
    <property type="project" value="InterPro"/>
</dbReference>
<keyword evidence="2" id="KW-1185">Reference proteome</keyword>
<reference evidence="1 2" key="1">
    <citation type="submission" date="2014-11" db="EMBL/GenBank/DDBJ databases">
        <title>Genome of a novel goose pathogen.</title>
        <authorList>
            <person name="Hansen C.M."/>
            <person name="Hueffer K."/>
            <person name="Choi S.C."/>
        </authorList>
    </citation>
    <scope>NUCLEOTIDE SEQUENCE [LARGE SCALE GENOMIC DNA]</scope>
    <source>
        <strain evidence="1 2">KH1503</strain>
    </source>
</reference>
<evidence type="ECO:0000313" key="1">
    <source>
        <dbReference type="EMBL" id="KLT71919.1"/>
    </source>
</evidence>
<dbReference type="AlphaFoldDB" id="A0A0J0YP78"/>
<name>A0A0J0YP78_9NEIS</name>
<dbReference type="Gene3D" id="3.40.50.1860">
    <property type="match status" value="2"/>
</dbReference>
<dbReference type="Proteomes" id="UP000036027">
    <property type="component" value="Unassembled WGS sequence"/>
</dbReference>
<dbReference type="InterPro" id="IPR001920">
    <property type="entry name" value="Asp/Glu_race"/>
</dbReference>
<comment type="caution">
    <text evidence="1">The sequence shown here is derived from an EMBL/GenBank/DDBJ whole genome shotgun (WGS) entry which is preliminary data.</text>
</comment>
<dbReference type="InterPro" id="IPR033134">
    <property type="entry name" value="Asp/Glu_racemase_AS_2"/>
</dbReference>
<organism evidence="1 2">
    <name type="scientific">Neisseria arctica</name>
    <dbReference type="NCBI Taxonomy" id="1470200"/>
    <lineage>
        <taxon>Bacteria</taxon>
        <taxon>Pseudomonadati</taxon>
        <taxon>Pseudomonadota</taxon>
        <taxon>Betaproteobacteria</taxon>
        <taxon>Neisseriales</taxon>
        <taxon>Neisseriaceae</taxon>
        <taxon>Neisseria</taxon>
    </lineage>
</organism>
<sequence>MLVPLVGEAWLEYELKRFTVREYLKPLLPEDIDTLLLGCTHYPLLTPLIRSAAPVIALLDSAITTSEATARALA</sequence>
<accession>A0A0J0YP78</accession>
<evidence type="ECO:0000313" key="2">
    <source>
        <dbReference type="Proteomes" id="UP000036027"/>
    </source>
</evidence>
<dbReference type="PROSITE" id="PS00924">
    <property type="entry name" value="ASP_GLU_RACEMASE_2"/>
    <property type="match status" value="1"/>
</dbReference>
<dbReference type="SUPFAM" id="SSF53681">
    <property type="entry name" value="Aspartate/glutamate racemase"/>
    <property type="match status" value="1"/>
</dbReference>
<dbReference type="EMBL" id="JTDO01000084">
    <property type="protein sequence ID" value="KLT71919.1"/>
    <property type="molecule type" value="Genomic_DNA"/>
</dbReference>
<dbReference type="STRING" id="1470200.PL75_11050"/>
<gene>
    <name evidence="1" type="ORF">PL75_11050</name>
</gene>
<proteinExistence type="predicted"/>